<keyword evidence="2" id="KW-1133">Transmembrane helix</keyword>
<proteinExistence type="predicted"/>
<evidence type="ECO:0000313" key="4">
    <source>
        <dbReference type="Proteomes" id="UP000028545"/>
    </source>
</evidence>
<comment type="caution">
    <text evidence="3">The sequence shown here is derived from an EMBL/GenBank/DDBJ whole genome shotgun (WGS) entry which is preliminary data.</text>
</comment>
<evidence type="ECO:0000313" key="3">
    <source>
        <dbReference type="EMBL" id="KEZ44233.1"/>
    </source>
</evidence>
<dbReference type="KEGG" id="sapo:SAPIO_CDS3175"/>
<gene>
    <name evidence="3" type="ORF">SAPIO_CDS3175</name>
</gene>
<dbReference type="OrthoDB" id="5238025at2759"/>
<evidence type="ECO:0000256" key="1">
    <source>
        <dbReference type="SAM" id="MobiDB-lite"/>
    </source>
</evidence>
<dbReference type="EMBL" id="JOWA01000088">
    <property type="protein sequence ID" value="KEZ44233.1"/>
    <property type="molecule type" value="Genomic_DNA"/>
</dbReference>
<keyword evidence="2" id="KW-0472">Membrane</keyword>
<feature type="transmembrane region" description="Helical" evidence="2">
    <location>
        <begin position="133"/>
        <end position="155"/>
    </location>
</feature>
<dbReference type="HOGENOM" id="CLU_1016174_0_0_1"/>
<dbReference type="AlphaFoldDB" id="A0A084GA71"/>
<dbReference type="VEuPathDB" id="FungiDB:SAPIO_CDS3175"/>
<feature type="transmembrane region" description="Helical" evidence="2">
    <location>
        <begin position="228"/>
        <end position="248"/>
    </location>
</feature>
<organism evidence="3 4">
    <name type="scientific">Pseudallescheria apiosperma</name>
    <name type="common">Scedosporium apiospermum</name>
    <dbReference type="NCBI Taxonomy" id="563466"/>
    <lineage>
        <taxon>Eukaryota</taxon>
        <taxon>Fungi</taxon>
        <taxon>Dikarya</taxon>
        <taxon>Ascomycota</taxon>
        <taxon>Pezizomycotina</taxon>
        <taxon>Sordariomycetes</taxon>
        <taxon>Hypocreomycetidae</taxon>
        <taxon>Microascales</taxon>
        <taxon>Microascaceae</taxon>
        <taxon>Scedosporium</taxon>
    </lineage>
</organism>
<dbReference type="RefSeq" id="XP_016644032.1">
    <property type="nucleotide sequence ID" value="XM_016786026.1"/>
</dbReference>
<feature type="region of interest" description="Disordered" evidence="1">
    <location>
        <begin position="1"/>
        <end position="27"/>
    </location>
</feature>
<sequence>MTERVESVELGSYNQRKHDSEDPDDRPIWAPISRPSLMLSLYFIPSALLCASVVEIAFRTATPKKNTSETKFVRWTNDEEDGFMANWPQSLFPNEDELPITSAAVALTVSVVVLGLVAYVARNGPIKTTYWHRVSIISFLVLNVLLALASTIYAFTLNSRSAGFNVQFAIDTAKAASADLTAGSPASFIYDLGTFTREMWACNVRGLPNFNAGLGGKMREACDLGIGARWLCLFIFLLGTALLTVVLMDHRGGGYFMQSWKRRRAVERNNVVYA</sequence>
<dbReference type="Proteomes" id="UP000028545">
    <property type="component" value="Unassembled WGS sequence"/>
</dbReference>
<name>A0A084GA71_PSEDA</name>
<evidence type="ECO:0000256" key="2">
    <source>
        <dbReference type="SAM" id="Phobius"/>
    </source>
</evidence>
<keyword evidence="2" id="KW-0812">Transmembrane</keyword>
<protein>
    <submittedName>
        <fullName evidence="3">Uncharacterized protein</fullName>
    </submittedName>
</protein>
<dbReference type="GeneID" id="27722247"/>
<reference evidence="3 4" key="1">
    <citation type="journal article" date="2014" name="Genome Announc.">
        <title>Draft genome sequence of the pathogenic fungus Scedosporium apiospermum.</title>
        <authorList>
            <person name="Vandeputte P."/>
            <person name="Ghamrawi S."/>
            <person name="Rechenmann M."/>
            <person name="Iltis A."/>
            <person name="Giraud S."/>
            <person name="Fleury M."/>
            <person name="Thornton C."/>
            <person name="Delhaes L."/>
            <person name="Meyer W."/>
            <person name="Papon N."/>
            <person name="Bouchara J.P."/>
        </authorList>
    </citation>
    <scope>NUCLEOTIDE SEQUENCE [LARGE SCALE GENOMIC DNA]</scope>
    <source>
        <strain evidence="3 4">IHEM 14462</strain>
    </source>
</reference>
<feature type="transmembrane region" description="Helical" evidence="2">
    <location>
        <begin position="100"/>
        <end position="121"/>
    </location>
</feature>
<feature type="transmembrane region" description="Helical" evidence="2">
    <location>
        <begin position="36"/>
        <end position="58"/>
    </location>
</feature>
<keyword evidence="4" id="KW-1185">Reference proteome</keyword>
<accession>A0A084GA71</accession>